<feature type="region of interest" description="Disordered" evidence="1">
    <location>
        <begin position="50"/>
        <end position="94"/>
    </location>
</feature>
<gene>
    <name evidence="3" type="ORF">GCM10009750_19740</name>
</gene>
<comment type="caution">
    <text evidence="3">The sequence shown here is derived from an EMBL/GenBank/DDBJ whole genome shotgun (WGS) entry which is preliminary data.</text>
</comment>
<reference evidence="3 4" key="1">
    <citation type="journal article" date="2019" name="Int. J. Syst. Evol. Microbiol.">
        <title>The Global Catalogue of Microorganisms (GCM) 10K type strain sequencing project: providing services to taxonomists for standard genome sequencing and annotation.</title>
        <authorList>
            <consortium name="The Broad Institute Genomics Platform"/>
            <consortium name="The Broad Institute Genome Sequencing Center for Infectious Disease"/>
            <person name="Wu L."/>
            <person name="Ma J."/>
        </authorList>
    </citation>
    <scope>NUCLEOTIDE SEQUENCE [LARGE SCALE GENOMIC DNA]</scope>
    <source>
        <strain evidence="3 4">JCM 14323</strain>
    </source>
</reference>
<feature type="compositionally biased region" description="Low complexity" evidence="1">
    <location>
        <begin position="59"/>
        <end position="81"/>
    </location>
</feature>
<dbReference type="EMBL" id="BAAANK010000005">
    <property type="protein sequence ID" value="GAA1835327.1"/>
    <property type="molecule type" value="Genomic_DNA"/>
</dbReference>
<dbReference type="InterPro" id="IPR041183">
    <property type="entry name" value="Cyclophilin-like"/>
</dbReference>
<dbReference type="Pfam" id="PF18050">
    <property type="entry name" value="Cyclophil_like2"/>
    <property type="match status" value="1"/>
</dbReference>
<evidence type="ECO:0000256" key="1">
    <source>
        <dbReference type="SAM" id="MobiDB-lite"/>
    </source>
</evidence>
<evidence type="ECO:0000313" key="3">
    <source>
        <dbReference type="EMBL" id="GAA1835327.1"/>
    </source>
</evidence>
<dbReference type="Proteomes" id="UP001501746">
    <property type="component" value="Unassembled WGS sequence"/>
</dbReference>
<dbReference type="SUPFAM" id="SSF50891">
    <property type="entry name" value="Cyclophilin-like"/>
    <property type="match status" value="1"/>
</dbReference>
<accession>A0ABN2MRH3</accession>
<organism evidence="3 4">
    <name type="scientific">Agromyces salentinus</name>
    <dbReference type="NCBI Taxonomy" id="269421"/>
    <lineage>
        <taxon>Bacteria</taxon>
        <taxon>Bacillati</taxon>
        <taxon>Actinomycetota</taxon>
        <taxon>Actinomycetes</taxon>
        <taxon>Micrococcales</taxon>
        <taxon>Microbacteriaceae</taxon>
        <taxon>Agromyces</taxon>
    </lineage>
</organism>
<keyword evidence="4" id="KW-1185">Reference proteome</keyword>
<feature type="domain" description="Cyclophilin-like" evidence="2">
    <location>
        <begin position="95"/>
        <end position="202"/>
    </location>
</feature>
<name>A0ABN2MRH3_9MICO</name>
<proteinExistence type="predicted"/>
<evidence type="ECO:0000313" key="4">
    <source>
        <dbReference type="Proteomes" id="UP001501746"/>
    </source>
</evidence>
<dbReference type="Gene3D" id="2.40.100.20">
    <property type="match status" value="1"/>
</dbReference>
<dbReference type="InterPro" id="IPR029000">
    <property type="entry name" value="Cyclophilin-like_dom_sf"/>
</dbReference>
<sequence>MHCQYTFRKGLPRREFRGLTWDVTIRRAFIAGLISLAVLPALAGCMASEEAPSTERARPSSAAPTPSSAAPASSTPAASPTGEPMPDTPGTAITMTIDGHVTTVTLHDNPAANALVEQLPLTLTFDDFNGVEKTARLPSPLSMEGMPEGADPEIGDIGFWAPGGDLVLYYGDVGYWNGIARLGTFDDVDAIATRTEPFTVTIATQ</sequence>
<protein>
    <recommendedName>
        <fullName evidence="2">Cyclophilin-like domain-containing protein</fullName>
    </recommendedName>
</protein>
<evidence type="ECO:0000259" key="2">
    <source>
        <dbReference type="Pfam" id="PF18050"/>
    </source>
</evidence>